<dbReference type="InterPro" id="IPR037069">
    <property type="entry name" value="AcylCoA_DH/ox_N_sf"/>
</dbReference>
<dbReference type="RefSeq" id="WP_017619449.1">
    <property type="nucleotide sequence ID" value="NZ_ANBG01000243.1"/>
</dbReference>
<dbReference type="Gene3D" id="1.10.540.10">
    <property type="entry name" value="Acyl-CoA dehydrogenase/oxidase, N-terminal domain"/>
    <property type="match status" value="1"/>
</dbReference>
<dbReference type="GO" id="GO:0050660">
    <property type="term" value="F:flavin adenine dinucleotide binding"/>
    <property type="evidence" value="ECO:0007669"/>
    <property type="project" value="InterPro"/>
</dbReference>
<dbReference type="EMBL" id="CP022753">
    <property type="protein sequence ID" value="ASU81456.1"/>
    <property type="molecule type" value="Genomic_DNA"/>
</dbReference>
<evidence type="ECO:0000256" key="3">
    <source>
        <dbReference type="ARBA" id="ARBA00022630"/>
    </source>
</evidence>
<dbReference type="OrthoDB" id="5241155at2"/>
<dbReference type="InterPro" id="IPR009100">
    <property type="entry name" value="AcylCoA_DH/oxidase_NM_dom_sf"/>
</dbReference>
<evidence type="ECO:0000256" key="1">
    <source>
        <dbReference type="ARBA" id="ARBA00001974"/>
    </source>
</evidence>
<dbReference type="InterPro" id="IPR046373">
    <property type="entry name" value="Acyl-CoA_Oxase/DH_mid-dom_sf"/>
</dbReference>
<dbReference type="PANTHER" id="PTHR43884">
    <property type="entry name" value="ACYL-COA DEHYDROGENASE"/>
    <property type="match status" value="1"/>
</dbReference>
<dbReference type="SUPFAM" id="SSF47203">
    <property type="entry name" value="Acyl-CoA dehydrogenase C-terminal domain-like"/>
    <property type="match status" value="1"/>
</dbReference>
<protein>
    <submittedName>
        <fullName evidence="9">Acyl-CoA dehydrogenase</fullName>
    </submittedName>
</protein>
<dbReference type="Pfam" id="PF00441">
    <property type="entry name" value="Acyl-CoA_dh_1"/>
    <property type="match status" value="1"/>
</dbReference>
<dbReference type="InterPro" id="IPR006089">
    <property type="entry name" value="Acyl-CoA_DH_CS"/>
</dbReference>
<dbReference type="GO" id="GO:0003995">
    <property type="term" value="F:acyl-CoA dehydrogenase activity"/>
    <property type="evidence" value="ECO:0007669"/>
    <property type="project" value="InterPro"/>
</dbReference>
<dbReference type="AlphaFoldDB" id="A0A223S007"/>
<dbReference type="InterPro" id="IPR009075">
    <property type="entry name" value="AcylCo_DH/oxidase_C"/>
</dbReference>
<dbReference type="PROSITE" id="PS00072">
    <property type="entry name" value="ACYL_COA_DH_1"/>
    <property type="match status" value="1"/>
</dbReference>
<reference evidence="9 10" key="1">
    <citation type="submission" date="2017-08" db="EMBL/GenBank/DDBJ databases">
        <title>The complete genome sequence of Nocardiopsis gilva YIM 90087.</title>
        <authorList>
            <person name="Yin M."/>
            <person name="Tang S."/>
        </authorList>
    </citation>
    <scope>NUCLEOTIDE SEQUENCE [LARGE SCALE GENOMIC DNA]</scope>
    <source>
        <strain evidence="9 10">YIM 90087</strain>
    </source>
</reference>
<evidence type="ECO:0000256" key="4">
    <source>
        <dbReference type="ARBA" id="ARBA00022827"/>
    </source>
</evidence>
<evidence type="ECO:0000256" key="2">
    <source>
        <dbReference type="ARBA" id="ARBA00009347"/>
    </source>
</evidence>
<comment type="similarity">
    <text evidence="2 5">Belongs to the acyl-CoA dehydrogenase family.</text>
</comment>
<feature type="domain" description="Acyl-CoA dehydrogenase/oxidase N-terminal" evidence="8">
    <location>
        <begin position="28"/>
        <end position="114"/>
    </location>
</feature>
<dbReference type="Pfam" id="PF02771">
    <property type="entry name" value="Acyl-CoA_dh_N"/>
    <property type="match status" value="1"/>
</dbReference>
<keyword evidence="4 5" id="KW-0274">FAD</keyword>
<keyword evidence="10" id="KW-1185">Reference proteome</keyword>
<feature type="domain" description="Acyl-CoA oxidase/dehydrogenase middle" evidence="7">
    <location>
        <begin position="119"/>
        <end position="213"/>
    </location>
</feature>
<dbReference type="Gene3D" id="1.20.140.10">
    <property type="entry name" value="Butyryl-CoA Dehydrogenase, subunit A, domain 3"/>
    <property type="match status" value="1"/>
</dbReference>
<evidence type="ECO:0000259" key="7">
    <source>
        <dbReference type="Pfam" id="PF02770"/>
    </source>
</evidence>
<keyword evidence="3 5" id="KW-0285">Flavoprotein</keyword>
<dbReference type="InterPro" id="IPR013786">
    <property type="entry name" value="AcylCoA_DH/ox_N"/>
</dbReference>
<evidence type="ECO:0000259" key="8">
    <source>
        <dbReference type="Pfam" id="PF02771"/>
    </source>
</evidence>
<feature type="domain" description="Acyl-CoA dehydrogenase/oxidase C-terminal" evidence="6">
    <location>
        <begin position="225"/>
        <end position="373"/>
    </location>
</feature>
<evidence type="ECO:0000313" key="9">
    <source>
        <dbReference type="EMBL" id="ASU81456.1"/>
    </source>
</evidence>
<evidence type="ECO:0000256" key="5">
    <source>
        <dbReference type="RuleBase" id="RU362125"/>
    </source>
</evidence>
<name>A0A223S007_9ACTN</name>
<dbReference type="PANTHER" id="PTHR43884:SF12">
    <property type="entry name" value="ISOVALERYL-COA DEHYDROGENASE, MITOCHONDRIAL-RELATED"/>
    <property type="match status" value="1"/>
</dbReference>
<dbReference type="InterPro" id="IPR036250">
    <property type="entry name" value="AcylCo_DH-like_C"/>
</dbReference>
<dbReference type="SUPFAM" id="SSF56645">
    <property type="entry name" value="Acyl-CoA dehydrogenase NM domain-like"/>
    <property type="match status" value="1"/>
</dbReference>
<accession>A0A223S007</accession>
<dbReference type="KEGG" id="ngv:CDO52_00490"/>
<gene>
    <name evidence="9" type="ORF">CDO52_00490</name>
</gene>
<dbReference type="InterPro" id="IPR006091">
    <property type="entry name" value="Acyl-CoA_Oxase/DH_mid-dom"/>
</dbReference>
<evidence type="ECO:0000313" key="10">
    <source>
        <dbReference type="Proteomes" id="UP000215005"/>
    </source>
</evidence>
<proteinExistence type="inferred from homology"/>
<sequence length="375" mass="40602">MDFEWSEEDNEAYERIRVGAEALTTGPDEYFTRDEWKRCAELGITGLCVPVASGGGGLGFLSTARATEALGRGCSDMGLVFGVLAHLFACSMPIVEFSGPELRERALPRLASGEWIGANAITEEAAGSDVMAMAARARRLGEHYVLDGVKSFVSNGPVADLFLVYAVTDPAMGHMGVSAFAVERDTPGLVAEGPFAKTGLRRCPAGAVRLENCRVPASHRLGEEGQGGAIFQRSMSWERTCLFAAYLGQTERLLERCVARARERRQFGRAIGSNQAMSHRIAEMRVRLEACKLLLWRACWLLDQGRPARLEVAVAKHEIAEGAVRGALDAMRIFAGEGVRAESDVGRGLDDALPALFFSGTSEMQLEMIAKELGL</sequence>
<organism evidence="9 10">
    <name type="scientific">Nocardiopsis gilva YIM 90087</name>
    <dbReference type="NCBI Taxonomy" id="1235441"/>
    <lineage>
        <taxon>Bacteria</taxon>
        <taxon>Bacillati</taxon>
        <taxon>Actinomycetota</taxon>
        <taxon>Actinomycetes</taxon>
        <taxon>Streptosporangiales</taxon>
        <taxon>Nocardiopsidaceae</taxon>
        <taxon>Nocardiopsis</taxon>
    </lineage>
</organism>
<dbReference type="Gene3D" id="2.40.110.10">
    <property type="entry name" value="Butyryl-CoA Dehydrogenase, subunit A, domain 2"/>
    <property type="match status" value="1"/>
</dbReference>
<dbReference type="Proteomes" id="UP000215005">
    <property type="component" value="Chromosome"/>
</dbReference>
<dbReference type="Pfam" id="PF02770">
    <property type="entry name" value="Acyl-CoA_dh_M"/>
    <property type="match status" value="1"/>
</dbReference>
<keyword evidence="5" id="KW-0560">Oxidoreductase</keyword>
<comment type="cofactor">
    <cofactor evidence="1 5">
        <name>FAD</name>
        <dbReference type="ChEBI" id="CHEBI:57692"/>
    </cofactor>
</comment>
<evidence type="ECO:0000259" key="6">
    <source>
        <dbReference type="Pfam" id="PF00441"/>
    </source>
</evidence>